<dbReference type="EMBL" id="UZAL01039758">
    <property type="protein sequence ID" value="VDP75974.1"/>
    <property type="molecule type" value="Genomic_DNA"/>
</dbReference>
<sequence length="43" mass="4746">MDSVRIGRAQTKSGHYGSSLNNQLNGISHYTSTSLIMRKHSIV</sequence>
<name>A0A3P8H002_9TREM</name>
<feature type="compositionally biased region" description="Polar residues" evidence="1">
    <location>
        <begin position="10"/>
        <end position="20"/>
    </location>
</feature>
<protein>
    <submittedName>
        <fullName evidence="2">Uncharacterized protein</fullName>
    </submittedName>
</protein>
<evidence type="ECO:0000313" key="2">
    <source>
        <dbReference type="EMBL" id="VDP75974.1"/>
    </source>
</evidence>
<evidence type="ECO:0000313" key="3">
    <source>
        <dbReference type="Proteomes" id="UP000269396"/>
    </source>
</evidence>
<keyword evidence="3" id="KW-1185">Reference proteome</keyword>
<evidence type="ECO:0000256" key="1">
    <source>
        <dbReference type="SAM" id="MobiDB-lite"/>
    </source>
</evidence>
<accession>A0A3P8H002</accession>
<reference evidence="2 3" key="1">
    <citation type="submission" date="2018-11" db="EMBL/GenBank/DDBJ databases">
        <authorList>
            <consortium name="Pathogen Informatics"/>
        </authorList>
    </citation>
    <scope>NUCLEOTIDE SEQUENCE [LARGE SCALE GENOMIC DNA]</scope>
    <source>
        <strain>Denwood</strain>
        <strain evidence="3">Zambia</strain>
    </source>
</reference>
<organism evidence="2 3">
    <name type="scientific">Schistosoma mattheei</name>
    <dbReference type="NCBI Taxonomy" id="31246"/>
    <lineage>
        <taxon>Eukaryota</taxon>
        <taxon>Metazoa</taxon>
        <taxon>Spiralia</taxon>
        <taxon>Lophotrochozoa</taxon>
        <taxon>Platyhelminthes</taxon>
        <taxon>Trematoda</taxon>
        <taxon>Digenea</taxon>
        <taxon>Strigeidida</taxon>
        <taxon>Schistosomatoidea</taxon>
        <taxon>Schistosomatidae</taxon>
        <taxon>Schistosoma</taxon>
    </lineage>
</organism>
<proteinExistence type="predicted"/>
<feature type="region of interest" description="Disordered" evidence="1">
    <location>
        <begin position="1"/>
        <end position="20"/>
    </location>
</feature>
<gene>
    <name evidence="2" type="ORF">SMTD_LOCUS18039</name>
</gene>
<dbReference type="AlphaFoldDB" id="A0A3P8H002"/>
<dbReference type="Proteomes" id="UP000269396">
    <property type="component" value="Unassembled WGS sequence"/>
</dbReference>